<dbReference type="PROSITE" id="PS50878">
    <property type="entry name" value="RT_POL"/>
    <property type="match status" value="1"/>
</dbReference>
<comment type="caution">
    <text evidence="2">The sequence shown here is derived from an EMBL/GenBank/DDBJ whole genome shotgun (WGS) entry which is preliminary data.</text>
</comment>
<reference evidence="2 3" key="1">
    <citation type="submission" date="2021-01" db="EMBL/GenBank/DDBJ databases">
        <title>Whole genome shotgun sequence of Catellatospora coxensis NBRC 107359.</title>
        <authorList>
            <person name="Komaki H."/>
            <person name="Tamura T."/>
        </authorList>
    </citation>
    <scope>NUCLEOTIDE SEQUENCE [LARGE SCALE GENOMIC DNA]</scope>
    <source>
        <strain evidence="2 3">NBRC 107359</strain>
    </source>
</reference>
<keyword evidence="3" id="KW-1185">Reference proteome</keyword>
<organism evidence="2 3">
    <name type="scientific">Catellatospora coxensis</name>
    <dbReference type="NCBI Taxonomy" id="310354"/>
    <lineage>
        <taxon>Bacteria</taxon>
        <taxon>Bacillati</taxon>
        <taxon>Actinomycetota</taxon>
        <taxon>Actinomycetes</taxon>
        <taxon>Micromonosporales</taxon>
        <taxon>Micromonosporaceae</taxon>
        <taxon>Catellatospora</taxon>
    </lineage>
</organism>
<dbReference type="InterPro" id="IPR000477">
    <property type="entry name" value="RT_dom"/>
</dbReference>
<dbReference type="AlphaFoldDB" id="A0A8J3P5T4"/>
<protein>
    <recommendedName>
        <fullName evidence="1">Reverse transcriptase domain-containing protein</fullName>
    </recommendedName>
</protein>
<evidence type="ECO:0000259" key="1">
    <source>
        <dbReference type="PROSITE" id="PS50878"/>
    </source>
</evidence>
<feature type="domain" description="Reverse transcriptase" evidence="1">
    <location>
        <begin position="317"/>
        <end position="556"/>
    </location>
</feature>
<accession>A0A8J3P5T4</accession>
<dbReference type="EMBL" id="BONI01000011">
    <property type="protein sequence ID" value="GIG05073.1"/>
    <property type="molecule type" value="Genomic_DNA"/>
</dbReference>
<dbReference type="RefSeq" id="WP_203690921.1">
    <property type="nucleotide sequence ID" value="NZ_BAAALC010000016.1"/>
</dbReference>
<dbReference type="PANTHER" id="PTHR37015">
    <property type="entry name" value="REVERSE TRANSCRIPTASE DOMAIN-CONTAINING PROTEIN"/>
    <property type="match status" value="1"/>
</dbReference>
<evidence type="ECO:0000313" key="3">
    <source>
        <dbReference type="Proteomes" id="UP000630887"/>
    </source>
</evidence>
<gene>
    <name evidence="2" type="ORF">Cco03nite_17730</name>
</gene>
<evidence type="ECO:0000313" key="2">
    <source>
        <dbReference type="EMBL" id="GIG05073.1"/>
    </source>
</evidence>
<dbReference type="Pfam" id="PF00078">
    <property type="entry name" value="RVT_1"/>
    <property type="match status" value="1"/>
</dbReference>
<sequence>MRSDPTTQFVTAVKLRELRAQHSQLSEAYDQLTRQAETATDPYQRLRQLYRGLADLTYAGGKVHPELADLGVLANDTLPGKAISADLVERWSSRLADELTAGHLRSEFVFRFGVLLEQWATSGGSPQRIPPTRQLHELREHVLASPRPNDHRGLIENLLAGVSRVGPAKDRVEATPAESLQKALSIIANDQYQSARLRAEARRLIQDPTLAGELADVLTLLGTGPDALQWPAGGVVARAVWTRNKWRLYTDQDLPTTCLLDVLARRWEKELSDVFGDWRQRQAEDHRLERLWALNAPKAVLDGEQQQSAGQQSDPPPIADLGTVRDSQSRAGFEFINDDPWASSVLTQRYSHLNELHEVTAADAYQQKNDMFFPVVALVNAEIKLARAAFPDRPLYVVKLDLRDYYSSIPHDLVLTILGNLGVRQSELDLAARFLAMPLAVPDGPGLTDDHGDTRSATRGVPMGYRLSALLAELIGRCMEAYVRQRAAVRIIRVVDDICLLTPDPDAAVAAQGHVTAFFQTCGLTLNDDKFGVVCVGGELPAAMAGPLPRWGMLTLDQRGEWSVHEAAFQQHLAQSRGSVMAAGAVLSKVDIINADLTHLARGVALGADLGDGHRAEAGAALVRFVDDYVGPGQGIAAALCEDVIALVGTRSGADRQAPPQAIPEAWLYWPVTAGGLGLRNPYIMAGQFAEAARRRDRVVVPQGPAEAGWNTRDNHWSRYYRQLLQPLNPAAPTDTAATASLTRDFIARGTTISQGAQLTLTPYWHWILSVYGPEIRERFGTFRFLNTELVPLQLLGARRTDSHSITDDPWATGVGSSF</sequence>
<proteinExistence type="predicted"/>
<name>A0A8J3P5T4_9ACTN</name>
<dbReference type="Proteomes" id="UP000630887">
    <property type="component" value="Unassembled WGS sequence"/>
</dbReference>
<dbReference type="PANTHER" id="PTHR37015:SF2">
    <property type="entry name" value="REVERSE TRANSCRIPTASE DOMAIN-CONTAINING PROTEIN"/>
    <property type="match status" value="1"/>
</dbReference>